<evidence type="ECO:0000256" key="1">
    <source>
        <dbReference type="ARBA" id="ARBA00023125"/>
    </source>
</evidence>
<dbReference type="PANTHER" id="PTHR46558:SF11">
    <property type="entry name" value="HTH-TYPE TRANSCRIPTIONAL REGULATOR XRE"/>
    <property type="match status" value="1"/>
</dbReference>
<dbReference type="RefSeq" id="WP_184309267.1">
    <property type="nucleotide sequence ID" value="NZ_JACHEN010000006.1"/>
</dbReference>
<organism evidence="3 4">
    <name type="scientific">Anaerosolibacter carboniphilus</name>
    <dbReference type="NCBI Taxonomy" id="1417629"/>
    <lineage>
        <taxon>Bacteria</taxon>
        <taxon>Bacillati</taxon>
        <taxon>Bacillota</taxon>
        <taxon>Clostridia</taxon>
        <taxon>Peptostreptococcales</taxon>
        <taxon>Thermotaleaceae</taxon>
        <taxon>Anaerosolibacter</taxon>
    </lineage>
</organism>
<evidence type="ECO:0000313" key="4">
    <source>
        <dbReference type="Proteomes" id="UP000579281"/>
    </source>
</evidence>
<name>A0A841KT32_9FIRM</name>
<comment type="caution">
    <text evidence="3">The sequence shown here is derived from an EMBL/GenBank/DDBJ whole genome shotgun (WGS) entry which is preliminary data.</text>
</comment>
<keyword evidence="1" id="KW-0238">DNA-binding</keyword>
<dbReference type="Gene3D" id="1.10.260.40">
    <property type="entry name" value="lambda repressor-like DNA-binding domains"/>
    <property type="match status" value="1"/>
</dbReference>
<accession>A0A841KT32</accession>
<dbReference type="GO" id="GO:0003677">
    <property type="term" value="F:DNA binding"/>
    <property type="evidence" value="ECO:0007669"/>
    <property type="project" value="UniProtKB-KW"/>
</dbReference>
<dbReference type="PROSITE" id="PS50943">
    <property type="entry name" value="HTH_CROC1"/>
    <property type="match status" value="1"/>
</dbReference>
<dbReference type="InterPro" id="IPR010982">
    <property type="entry name" value="Lambda_DNA-bd_dom_sf"/>
</dbReference>
<dbReference type="Proteomes" id="UP000579281">
    <property type="component" value="Unassembled WGS sequence"/>
</dbReference>
<feature type="domain" description="HTH cro/C1-type" evidence="2">
    <location>
        <begin position="8"/>
        <end position="62"/>
    </location>
</feature>
<dbReference type="SUPFAM" id="SSF47413">
    <property type="entry name" value="lambda repressor-like DNA-binding domains"/>
    <property type="match status" value="1"/>
</dbReference>
<protein>
    <submittedName>
        <fullName evidence="3">Transcriptional regulator with XRE-family HTH domain</fullName>
    </submittedName>
</protein>
<dbReference type="EMBL" id="JACHEN010000006">
    <property type="protein sequence ID" value="MBB6215190.1"/>
    <property type="molecule type" value="Genomic_DNA"/>
</dbReference>
<reference evidence="3 4" key="1">
    <citation type="submission" date="2020-08" db="EMBL/GenBank/DDBJ databases">
        <title>Genomic Encyclopedia of Type Strains, Phase IV (KMG-IV): sequencing the most valuable type-strain genomes for metagenomic binning, comparative biology and taxonomic classification.</title>
        <authorList>
            <person name="Goeker M."/>
        </authorList>
    </citation>
    <scope>NUCLEOTIDE SEQUENCE [LARGE SCALE GENOMIC DNA]</scope>
    <source>
        <strain evidence="3 4">DSM 103526</strain>
    </source>
</reference>
<dbReference type="SMART" id="SM00530">
    <property type="entry name" value="HTH_XRE"/>
    <property type="match status" value="1"/>
</dbReference>
<dbReference type="AlphaFoldDB" id="A0A841KT32"/>
<dbReference type="InterPro" id="IPR001387">
    <property type="entry name" value="Cro/C1-type_HTH"/>
</dbReference>
<gene>
    <name evidence="3" type="ORF">HNQ80_001279</name>
</gene>
<evidence type="ECO:0000259" key="2">
    <source>
        <dbReference type="PROSITE" id="PS50943"/>
    </source>
</evidence>
<evidence type="ECO:0000313" key="3">
    <source>
        <dbReference type="EMBL" id="MBB6215190.1"/>
    </source>
</evidence>
<dbReference type="PANTHER" id="PTHR46558">
    <property type="entry name" value="TRACRIPTIONAL REGULATORY PROTEIN-RELATED-RELATED"/>
    <property type="match status" value="1"/>
</dbReference>
<dbReference type="Pfam" id="PF01381">
    <property type="entry name" value="HTH_3"/>
    <property type="match status" value="1"/>
</dbReference>
<keyword evidence="4" id="KW-1185">Reference proteome</keyword>
<dbReference type="CDD" id="cd00093">
    <property type="entry name" value="HTH_XRE"/>
    <property type="match status" value="1"/>
</dbReference>
<sequence>MAVFQNRLRELRKALGLSQEKLGQKFNLAKSTISQYELGKRSPDSVMLTKLADFFNVTVDYLLGRTDVKTPYDTETCIERKCLFETKSYYNLDKSGLPEEAIKQIDEYIQFIKHKYLSDETSQKKD</sequence>
<proteinExistence type="predicted"/>